<evidence type="ECO:0000259" key="2">
    <source>
        <dbReference type="PROSITE" id="PS50235"/>
    </source>
</evidence>
<dbReference type="PANTHER" id="PTHR24006:SF887">
    <property type="entry name" value="UBIQUITIN CARBOXYL-TERMINAL HYDROLASE"/>
    <property type="match status" value="1"/>
</dbReference>
<accession>A0AAV4E9S1</accession>
<feature type="region of interest" description="Disordered" evidence="1">
    <location>
        <begin position="261"/>
        <end position="297"/>
    </location>
</feature>
<dbReference type="InterPro" id="IPR028889">
    <property type="entry name" value="USP"/>
</dbReference>
<dbReference type="AlphaFoldDB" id="A0AAV4E9S1"/>
<dbReference type="PROSITE" id="PS00973">
    <property type="entry name" value="USP_2"/>
    <property type="match status" value="1"/>
</dbReference>
<comment type="caution">
    <text evidence="3">The sequence shown here is derived from an EMBL/GenBank/DDBJ whole genome shotgun (WGS) entry which is preliminary data.</text>
</comment>
<reference evidence="3 4" key="1">
    <citation type="journal article" date="2021" name="Elife">
        <title>Chloroplast acquisition without the gene transfer in kleptoplastic sea slugs, Plakobranchus ocellatus.</title>
        <authorList>
            <person name="Maeda T."/>
            <person name="Takahashi S."/>
            <person name="Yoshida T."/>
            <person name="Shimamura S."/>
            <person name="Takaki Y."/>
            <person name="Nagai Y."/>
            <person name="Toyoda A."/>
            <person name="Suzuki Y."/>
            <person name="Arimoto A."/>
            <person name="Ishii H."/>
            <person name="Satoh N."/>
            <person name="Nishiyama T."/>
            <person name="Hasebe M."/>
            <person name="Maruyama T."/>
            <person name="Minagawa J."/>
            <person name="Obokata J."/>
            <person name="Shigenobu S."/>
        </authorList>
    </citation>
    <scope>NUCLEOTIDE SEQUENCE [LARGE SCALE GENOMIC DNA]</scope>
</reference>
<dbReference type="GO" id="GO:0016579">
    <property type="term" value="P:protein deubiquitination"/>
    <property type="evidence" value="ECO:0007669"/>
    <property type="project" value="InterPro"/>
</dbReference>
<organism evidence="3 4">
    <name type="scientific">Elysia marginata</name>
    <dbReference type="NCBI Taxonomy" id="1093978"/>
    <lineage>
        <taxon>Eukaryota</taxon>
        <taxon>Metazoa</taxon>
        <taxon>Spiralia</taxon>
        <taxon>Lophotrochozoa</taxon>
        <taxon>Mollusca</taxon>
        <taxon>Gastropoda</taxon>
        <taxon>Heterobranchia</taxon>
        <taxon>Euthyneura</taxon>
        <taxon>Panpulmonata</taxon>
        <taxon>Sacoglossa</taxon>
        <taxon>Placobranchoidea</taxon>
        <taxon>Plakobranchidae</taxon>
        <taxon>Elysia</taxon>
    </lineage>
</organism>
<dbReference type="SUPFAM" id="SSF54001">
    <property type="entry name" value="Cysteine proteinases"/>
    <property type="match status" value="1"/>
</dbReference>
<evidence type="ECO:0000256" key="1">
    <source>
        <dbReference type="SAM" id="MobiDB-lite"/>
    </source>
</evidence>
<dbReference type="Pfam" id="PF00443">
    <property type="entry name" value="UCH"/>
    <property type="match status" value="1"/>
</dbReference>
<protein>
    <submittedName>
        <fullName evidence="3">Ubiquitin carboxyl-terminal hydrolase 44</fullName>
    </submittedName>
</protein>
<dbReference type="PROSITE" id="PS50235">
    <property type="entry name" value="USP_3"/>
    <property type="match status" value="1"/>
</dbReference>
<dbReference type="InterPro" id="IPR050164">
    <property type="entry name" value="Peptidase_C19"/>
</dbReference>
<dbReference type="CDD" id="cd02257">
    <property type="entry name" value="Peptidase_C19"/>
    <property type="match status" value="1"/>
</dbReference>
<sequence>MKILINLPYQELSIRPTKKTRTKEEKKVNIQWCGRNNREKIGTHVVFDEELDISPFCKRAPSVPKYRLNAVVVHHGAGFRAGHYTAFVYNNSAGSWLHCNDSRIQLVSLEEVLASQAYILFYSTELATVSLEDLPAVPTQSVPESDLQSNISTIPEVDQETLQTLRRGETQHNVDDEVMLSFHRDPVLVKRLSSSTFGSPQSTSVQITSTNTTCVSTSIIVNSVSATLNPNPGSKCTSNSALNFSVSSPAQKIIKINSESRQITQRRKRQMQKTESSAVHNRISPSRKISRQKSRSL</sequence>
<dbReference type="InterPro" id="IPR001394">
    <property type="entry name" value="Peptidase_C19_UCH"/>
</dbReference>
<evidence type="ECO:0000313" key="4">
    <source>
        <dbReference type="Proteomes" id="UP000762676"/>
    </source>
</evidence>
<dbReference type="GO" id="GO:0004843">
    <property type="term" value="F:cysteine-type deubiquitinase activity"/>
    <property type="evidence" value="ECO:0007669"/>
    <property type="project" value="InterPro"/>
</dbReference>
<dbReference type="PANTHER" id="PTHR24006">
    <property type="entry name" value="UBIQUITIN CARBOXYL-TERMINAL HYDROLASE"/>
    <property type="match status" value="1"/>
</dbReference>
<dbReference type="InterPro" id="IPR018200">
    <property type="entry name" value="USP_CS"/>
</dbReference>
<keyword evidence="3" id="KW-0378">Hydrolase</keyword>
<dbReference type="InterPro" id="IPR038765">
    <property type="entry name" value="Papain-like_cys_pep_sf"/>
</dbReference>
<dbReference type="Proteomes" id="UP000762676">
    <property type="component" value="Unassembled WGS sequence"/>
</dbReference>
<feature type="domain" description="USP" evidence="2">
    <location>
        <begin position="1"/>
        <end position="125"/>
    </location>
</feature>
<keyword evidence="4" id="KW-1185">Reference proteome</keyword>
<evidence type="ECO:0000313" key="3">
    <source>
        <dbReference type="EMBL" id="GFR57575.1"/>
    </source>
</evidence>
<dbReference type="GO" id="GO:0005829">
    <property type="term" value="C:cytosol"/>
    <property type="evidence" value="ECO:0007669"/>
    <property type="project" value="TreeGrafter"/>
</dbReference>
<proteinExistence type="predicted"/>
<feature type="compositionally biased region" description="Basic residues" evidence="1">
    <location>
        <begin position="288"/>
        <end position="297"/>
    </location>
</feature>
<name>A0AAV4E9S1_9GAST</name>
<gene>
    <name evidence="3" type="ORF">ElyMa_001747100</name>
</gene>
<dbReference type="EMBL" id="BMAT01003560">
    <property type="protein sequence ID" value="GFR57575.1"/>
    <property type="molecule type" value="Genomic_DNA"/>
</dbReference>
<dbReference type="Gene3D" id="3.90.70.10">
    <property type="entry name" value="Cysteine proteinases"/>
    <property type="match status" value="1"/>
</dbReference>
<dbReference type="GO" id="GO:0005634">
    <property type="term" value="C:nucleus"/>
    <property type="evidence" value="ECO:0007669"/>
    <property type="project" value="TreeGrafter"/>
</dbReference>